<accession>A0ABR3R7G4</accession>
<evidence type="ECO:0000313" key="2">
    <source>
        <dbReference type="Proteomes" id="UP001521222"/>
    </source>
</evidence>
<protein>
    <submittedName>
        <fullName evidence="1">Uncharacterized protein</fullName>
    </submittedName>
</protein>
<dbReference type="Proteomes" id="UP001521222">
    <property type="component" value="Unassembled WGS sequence"/>
</dbReference>
<sequence length="108" mass="11971">MKNYTGDGKHIPVKPKHFNAYYQFEKSSAEIAMLADLAITADTVKATTADEVNYGIKLARLCAGKPFDEGGKEYSAFSIKGCKVLQTAFFFQDCYNEAAKEVAWSRAK</sequence>
<keyword evidence="2" id="KW-1185">Reference proteome</keyword>
<comment type="caution">
    <text evidence="1">The sequence shown here is derived from an EMBL/GenBank/DDBJ whole genome shotgun (WGS) entry which is preliminary data.</text>
</comment>
<organism evidence="1 2">
    <name type="scientific">Nothophoma quercina</name>
    <dbReference type="NCBI Taxonomy" id="749835"/>
    <lineage>
        <taxon>Eukaryota</taxon>
        <taxon>Fungi</taxon>
        <taxon>Dikarya</taxon>
        <taxon>Ascomycota</taxon>
        <taxon>Pezizomycotina</taxon>
        <taxon>Dothideomycetes</taxon>
        <taxon>Pleosporomycetidae</taxon>
        <taxon>Pleosporales</taxon>
        <taxon>Pleosporineae</taxon>
        <taxon>Didymellaceae</taxon>
        <taxon>Nothophoma</taxon>
    </lineage>
</organism>
<gene>
    <name evidence="1" type="ORF">SLS59_005998</name>
</gene>
<evidence type="ECO:0000313" key="1">
    <source>
        <dbReference type="EMBL" id="KAL1600371.1"/>
    </source>
</evidence>
<dbReference type="EMBL" id="JAKIXB020000018">
    <property type="protein sequence ID" value="KAL1600371.1"/>
    <property type="molecule type" value="Genomic_DNA"/>
</dbReference>
<proteinExistence type="predicted"/>
<reference evidence="1 2" key="1">
    <citation type="submission" date="2024-02" db="EMBL/GenBank/DDBJ databases">
        <title>De novo assembly and annotation of 12 fungi associated with fruit tree decline syndrome in Ontario, Canada.</title>
        <authorList>
            <person name="Sulman M."/>
            <person name="Ellouze W."/>
            <person name="Ilyukhin E."/>
        </authorList>
    </citation>
    <scope>NUCLEOTIDE SEQUENCE [LARGE SCALE GENOMIC DNA]</scope>
    <source>
        <strain evidence="1 2">M97-236</strain>
    </source>
</reference>
<name>A0ABR3R7G4_9PLEO</name>